<evidence type="ECO:0000313" key="3">
    <source>
        <dbReference type="Proteomes" id="UP000312594"/>
    </source>
</evidence>
<dbReference type="PANTHER" id="PTHR12526">
    <property type="entry name" value="GLYCOSYLTRANSFERASE"/>
    <property type="match status" value="1"/>
</dbReference>
<dbReference type="SUPFAM" id="SSF53756">
    <property type="entry name" value="UDP-Glycosyltransferase/glycogen phosphorylase"/>
    <property type="match status" value="1"/>
</dbReference>
<dbReference type="PANTHER" id="PTHR12526:SF630">
    <property type="entry name" value="GLYCOSYLTRANSFERASE"/>
    <property type="match status" value="1"/>
</dbReference>
<sequence>MKKVLFVVHSLGGGGAERVLVNTVNNLPHDKYDITVMTIVDSGLHRRNLASHVKYRSLLSMPERKDGVQERNGSVSGSLLAGKSRFKTVAKELYLWFWRYAPTSSLYRSGVRERYDVEVAYLEGICTKFVAASPNDRAKKIAWVHVDIEKEGKSHKAFKSIREESALYDCFDKIVCVSQGVNDAMKRVFPSVAKKLVVARNPIDVQEITESAHEAIPAEYEPLFDKKYVFCSVGRLCEQKAFDRLVRAAALCKQQVKDDFSIVIMGEGPDNESLISLASELNVTDSVHFIGYQKNPYAFIARSHAFVCTSRAEGMSTTVSEALVLGVPVISTPCSGTDELFSVGNGKIIGDSDEEIANALCSEMDASRMHSRGDSSQVEEFFDLDRAISAIEEILADDC</sequence>
<dbReference type="Proteomes" id="UP000312594">
    <property type="component" value="Unassembled WGS sequence"/>
</dbReference>
<protein>
    <submittedName>
        <fullName evidence="2">Glycosyltransferase</fullName>
    </submittedName>
</protein>
<dbReference type="InterPro" id="IPR001296">
    <property type="entry name" value="Glyco_trans_1"/>
</dbReference>
<dbReference type="CDD" id="cd03811">
    <property type="entry name" value="GT4_GT28_WabH-like"/>
    <property type="match status" value="1"/>
</dbReference>
<dbReference type="EMBL" id="VEVP01000001">
    <property type="protein sequence ID" value="TNU96261.1"/>
    <property type="molecule type" value="Genomic_DNA"/>
</dbReference>
<evidence type="ECO:0000259" key="1">
    <source>
        <dbReference type="Pfam" id="PF00534"/>
    </source>
</evidence>
<name>A0A5C5CB66_EGGLN</name>
<reference evidence="2 3" key="1">
    <citation type="journal article" date="2005" name="Appl. Environ. Microbiol.">
        <title>Intestinal bacterial communities that produce active estrogen-like compounds enterodiol and enterolactone in humans.</title>
        <authorList>
            <person name="Clavel T."/>
            <person name="Henderson G."/>
            <person name="Alpert C.A."/>
            <person name="Philippe C."/>
            <person name="Rigottier-Gois L."/>
            <person name="Dore J."/>
            <person name="Blaut M."/>
        </authorList>
    </citation>
    <scope>NUCLEOTIDE SEQUENCE [LARGE SCALE GENOMIC DNA]</scope>
    <source>
        <strain evidence="2 3">SECO-MT75m2</strain>
    </source>
</reference>
<gene>
    <name evidence="2" type="ORF">FIC87_00810</name>
</gene>
<feature type="domain" description="Glycosyl transferase family 1" evidence="1">
    <location>
        <begin position="223"/>
        <end position="359"/>
    </location>
</feature>
<dbReference type="GO" id="GO:0016757">
    <property type="term" value="F:glycosyltransferase activity"/>
    <property type="evidence" value="ECO:0007669"/>
    <property type="project" value="InterPro"/>
</dbReference>
<dbReference type="Pfam" id="PF00534">
    <property type="entry name" value="Glycos_transf_1"/>
    <property type="match status" value="1"/>
</dbReference>
<dbReference type="Gene3D" id="3.40.50.2000">
    <property type="entry name" value="Glycogen Phosphorylase B"/>
    <property type="match status" value="2"/>
</dbReference>
<comment type="caution">
    <text evidence="2">The sequence shown here is derived from an EMBL/GenBank/DDBJ whole genome shotgun (WGS) entry which is preliminary data.</text>
</comment>
<accession>A0A5C5CB66</accession>
<organism evidence="2 3">
    <name type="scientific">Eggerthella lenta</name>
    <name type="common">Eubacterium lentum</name>
    <dbReference type="NCBI Taxonomy" id="84112"/>
    <lineage>
        <taxon>Bacteria</taxon>
        <taxon>Bacillati</taxon>
        <taxon>Actinomycetota</taxon>
        <taxon>Coriobacteriia</taxon>
        <taxon>Eggerthellales</taxon>
        <taxon>Eggerthellaceae</taxon>
        <taxon>Eggerthella</taxon>
    </lineage>
</organism>
<dbReference type="AlphaFoldDB" id="A0A5C5CB66"/>
<proteinExistence type="predicted"/>
<dbReference type="RefSeq" id="WP_114550923.1">
    <property type="nucleotide sequence ID" value="NZ_AP025575.1"/>
</dbReference>
<evidence type="ECO:0000313" key="2">
    <source>
        <dbReference type="EMBL" id="TNU96261.1"/>
    </source>
</evidence>
<keyword evidence="2" id="KW-0808">Transferase</keyword>